<dbReference type="InterPro" id="IPR051797">
    <property type="entry name" value="TrmB-like"/>
</dbReference>
<evidence type="ECO:0000259" key="1">
    <source>
        <dbReference type="Pfam" id="PF01978"/>
    </source>
</evidence>
<dbReference type="EMBL" id="QPHM01000003">
    <property type="protein sequence ID" value="RCU44191.1"/>
    <property type="molecule type" value="Genomic_DNA"/>
</dbReference>
<dbReference type="InterPro" id="IPR036388">
    <property type="entry name" value="WH-like_DNA-bd_sf"/>
</dbReference>
<dbReference type="PANTHER" id="PTHR34293">
    <property type="entry name" value="HTH-TYPE TRANSCRIPTIONAL REGULATOR TRMBL2"/>
    <property type="match status" value="1"/>
</dbReference>
<sequence length="269" mass="29436">MSSDPVEDPQTAAIEQLERFGLSAYAARTFVALASLGTGTARDVSQVSEVPRTRVYDAIDELHDRGLVDILQSSPKQFWAISAETASRTFEHELQHRTEILRTALSELEPIERRAEQRGVWTVNGQTAVTERVLDFFASADDEIVYMTVEGLLTEDLIEGLGEAAERGVSIKLAGVSTEVQERIQDEIPGATMFESLWIWSDTSAGRLMMVDGRKTLVSALVNGAGASPSDPRSETAIWGEGETNSLVVVLKAIFTWRLDADPPNRPGS</sequence>
<dbReference type="RefSeq" id="WP_114450365.1">
    <property type="nucleotide sequence ID" value="NZ_QPHM01000003.1"/>
</dbReference>
<organism evidence="2 3">
    <name type="scientific">Haloplanus salinus</name>
    <dbReference type="NCBI Taxonomy" id="1126245"/>
    <lineage>
        <taxon>Archaea</taxon>
        <taxon>Methanobacteriati</taxon>
        <taxon>Methanobacteriota</taxon>
        <taxon>Stenosarchaea group</taxon>
        <taxon>Halobacteria</taxon>
        <taxon>Halobacteriales</taxon>
        <taxon>Haloferacaceae</taxon>
        <taxon>Haloplanus</taxon>
    </lineage>
</organism>
<name>A0A368N3S7_9EURY</name>
<evidence type="ECO:0000313" key="3">
    <source>
        <dbReference type="Proteomes" id="UP000252189"/>
    </source>
</evidence>
<dbReference type="AlphaFoldDB" id="A0A368N3S7"/>
<comment type="caution">
    <text evidence="2">The sequence shown here is derived from an EMBL/GenBank/DDBJ whole genome shotgun (WGS) entry which is preliminary data.</text>
</comment>
<dbReference type="InterPro" id="IPR002831">
    <property type="entry name" value="Tscrpt_reg_TrmB_N"/>
</dbReference>
<dbReference type="SUPFAM" id="SSF46785">
    <property type="entry name" value="Winged helix' DNA-binding domain"/>
    <property type="match status" value="1"/>
</dbReference>
<gene>
    <name evidence="2" type="ORF">DU504_15410</name>
</gene>
<accession>A0A368N3S7</accession>
<dbReference type="InterPro" id="IPR036390">
    <property type="entry name" value="WH_DNA-bd_sf"/>
</dbReference>
<feature type="domain" description="Transcription regulator TrmB N-terminal" evidence="1">
    <location>
        <begin position="17"/>
        <end position="84"/>
    </location>
</feature>
<dbReference type="Pfam" id="PF01978">
    <property type="entry name" value="TrmB"/>
    <property type="match status" value="1"/>
</dbReference>
<proteinExistence type="predicted"/>
<dbReference type="OrthoDB" id="30795at2157"/>
<protein>
    <submittedName>
        <fullName evidence="2">TrmB family transcriptional regulator</fullName>
    </submittedName>
</protein>
<keyword evidence="3" id="KW-1185">Reference proteome</keyword>
<reference evidence="2 3" key="1">
    <citation type="submission" date="2018-07" db="EMBL/GenBank/DDBJ databases">
        <title>Genome sequences of Haloplanus salinus JCM 18368T.</title>
        <authorList>
            <person name="Kim Y.B."/>
            <person name="Roh S.W."/>
        </authorList>
    </citation>
    <scope>NUCLEOTIDE SEQUENCE [LARGE SCALE GENOMIC DNA]</scope>
    <source>
        <strain evidence="2 3">JCM 18368</strain>
    </source>
</reference>
<evidence type="ECO:0000313" key="2">
    <source>
        <dbReference type="EMBL" id="RCU44191.1"/>
    </source>
</evidence>
<dbReference type="Proteomes" id="UP000252189">
    <property type="component" value="Unassembled WGS sequence"/>
</dbReference>
<dbReference type="Gene3D" id="1.10.10.10">
    <property type="entry name" value="Winged helix-like DNA-binding domain superfamily/Winged helix DNA-binding domain"/>
    <property type="match status" value="1"/>
</dbReference>
<dbReference type="PANTHER" id="PTHR34293:SF1">
    <property type="entry name" value="HTH-TYPE TRANSCRIPTIONAL REGULATOR TRMBL2"/>
    <property type="match status" value="1"/>
</dbReference>